<feature type="domain" description="TonB-dependent receptor plug" evidence="9">
    <location>
        <begin position="123"/>
        <end position="231"/>
    </location>
</feature>
<evidence type="ECO:0000259" key="9">
    <source>
        <dbReference type="Pfam" id="PF07715"/>
    </source>
</evidence>
<keyword evidence="3 7" id="KW-1134">Transmembrane beta strand</keyword>
<keyword evidence="11" id="KW-1185">Reference proteome</keyword>
<sequence length="1046" mass="116461">MRVTSTLALATGLLFPAPIAIQASGMQNANISVQQDNITTGRIIDENGEPLIGVTVRVLKGNSGTVTDIDGNYSLRVAKGTQLKITYTGYKDQIIRAGGTAQMQPDELNLNEVVVVGYGVQRKSDVTGALIRVGEKEMNERPVGNALEAMQGKAAGVDITSNERPGEIGNITVRGVRSINAQNSPLYVVDGIPLMSESGIETINPRDIQSIDILKDASATAIYGSRGANGVVLVTTKQGESGKAKVSYNGTMTFETLEDYSRQMNSAEYIEWRRWSYYYLNPDRYPRADQPTIENDREIFKAEADPTAWNNIMKGWEGGTWDGSKVPTFDWQDMVTQTGITHEHTLSVSGGNDKIKSYLSFGILDNKGTIRGQSYRRYSSKISVDAKPAKWFNLGANINGSYGLQQYGSTASSQGSLLKGLPSNLYYAATSEFPYAQPYDEDGNRITNPGGDDMVRNIADEWKHSTNERRMFRVIASLYAQVDLGEIWEPLNGLRYRLNFGPDFRYRRTGTFRDKESTSSQGQNHASNANNSNVSWTMDNLIYYNRDFGQHSLGLTLLESATKYRKEGSSLAANGIPYEPSMWNALDKSQISQLSDWGTDLVERQLLSYMIRANYSFADKYLLTLSGRWDGASQLADGHKWAFFPSAALGWNMQQEDFLKDVSWISQLKLRLGVGVTGNSAIDPYQTKGGVASLFYPFGSSLQPGYAPSEPIVADGNLPMANTALGWEKTTQWNLGIDFSFLKGRIGGVIDIYTSKTKDLLMQMSIPSINGYKNTWANIGETSNKGIDITLNTVNITNKDFSWTTSLNVSYQKDKIDKLANGKEDDINNNLFIGEAINSLYDYQFGGIWQPEDAELMAKFNENGNKFSAGMIRPVDQNGDNRIDPNNDRVVIGNTNPHWILGMTNTFTYKGFDLSFMLYGRFGYKVSTGGEWQGGRYMQRAINYYNENNHHSEYQKPIYNIGGGDSYYKIAGYKDGGFIKVRNISLGYTFPKELISHLGVSNLRVYVQAKNPFRIYSAVKFLELDATQAYTSNWNRGWTIGLNLDF</sequence>
<dbReference type="AlphaFoldDB" id="A0A6A7W804"/>
<reference evidence="10 11" key="1">
    <citation type="submission" date="2019-09" db="EMBL/GenBank/DDBJ databases">
        <title>Distinct polysaccharide growth profiles of human intestinal Prevotella copri isolates.</title>
        <authorList>
            <person name="Fehlner-Peach H."/>
            <person name="Magnabosco C."/>
            <person name="Raghavan V."/>
            <person name="Scher J.U."/>
            <person name="Tett A."/>
            <person name="Cox L.M."/>
            <person name="Gottsegen C."/>
            <person name="Watters A."/>
            <person name="Wiltshire- Gordon J.D."/>
            <person name="Segata N."/>
            <person name="Bonneau R."/>
            <person name="Littman D.R."/>
        </authorList>
    </citation>
    <scope>NUCLEOTIDE SEQUENCE [LARGE SCALE GENOMIC DNA]</scope>
    <source>
        <strain evidence="11">iAQ1173</strain>
    </source>
</reference>
<feature type="chain" id="PRO_5025624729" evidence="8">
    <location>
        <begin position="24"/>
        <end position="1046"/>
    </location>
</feature>
<dbReference type="NCBIfam" id="TIGR04056">
    <property type="entry name" value="OMP_RagA_SusC"/>
    <property type="match status" value="1"/>
</dbReference>
<dbReference type="Gene3D" id="2.170.130.10">
    <property type="entry name" value="TonB-dependent receptor, plug domain"/>
    <property type="match status" value="1"/>
</dbReference>
<dbReference type="SUPFAM" id="SSF56935">
    <property type="entry name" value="Porins"/>
    <property type="match status" value="1"/>
</dbReference>
<dbReference type="GO" id="GO:0009279">
    <property type="term" value="C:cell outer membrane"/>
    <property type="evidence" value="ECO:0007669"/>
    <property type="project" value="UniProtKB-SubCell"/>
</dbReference>
<dbReference type="OrthoDB" id="9768177at2"/>
<feature type="signal peptide" evidence="8">
    <location>
        <begin position="1"/>
        <end position="23"/>
    </location>
</feature>
<comment type="similarity">
    <text evidence="7">Belongs to the TonB-dependent receptor family.</text>
</comment>
<keyword evidence="8" id="KW-0732">Signal</keyword>
<keyword evidence="5 7" id="KW-0472">Membrane</keyword>
<dbReference type="Gene3D" id="2.60.40.1120">
    <property type="entry name" value="Carboxypeptidase-like, regulatory domain"/>
    <property type="match status" value="1"/>
</dbReference>
<dbReference type="NCBIfam" id="TIGR04057">
    <property type="entry name" value="SusC_RagA_signa"/>
    <property type="match status" value="1"/>
</dbReference>
<dbReference type="InterPro" id="IPR036942">
    <property type="entry name" value="Beta-barrel_TonB_sf"/>
</dbReference>
<evidence type="ECO:0000256" key="7">
    <source>
        <dbReference type="PROSITE-ProRule" id="PRU01360"/>
    </source>
</evidence>
<keyword evidence="10" id="KW-0675">Receptor</keyword>
<name>A0A6A7W804_9BACT</name>
<dbReference type="EMBL" id="VZAD01000013">
    <property type="protein sequence ID" value="MQP10593.1"/>
    <property type="molecule type" value="Genomic_DNA"/>
</dbReference>
<dbReference type="Pfam" id="PF07715">
    <property type="entry name" value="Plug"/>
    <property type="match status" value="1"/>
</dbReference>
<evidence type="ECO:0000256" key="1">
    <source>
        <dbReference type="ARBA" id="ARBA00004571"/>
    </source>
</evidence>
<keyword evidence="2 7" id="KW-0813">Transport</keyword>
<dbReference type="PROSITE" id="PS52016">
    <property type="entry name" value="TONB_DEPENDENT_REC_3"/>
    <property type="match status" value="1"/>
</dbReference>
<evidence type="ECO:0000256" key="3">
    <source>
        <dbReference type="ARBA" id="ARBA00022452"/>
    </source>
</evidence>
<dbReference type="Gene3D" id="2.40.170.20">
    <property type="entry name" value="TonB-dependent receptor, beta-barrel domain"/>
    <property type="match status" value="1"/>
</dbReference>
<evidence type="ECO:0000256" key="2">
    <source>
        <dbReference type="ARBA" id="ARBA00022448"/>
    </source>
</evidence>
<accession>A0A6A7W804</accession>
<comment type="subcellular location">
    <subcellularLocation>
        <location evidence="1 7">Cell outer membrane</location>
        <topology evidence="1 7">Multi-pass membrane protein</topology>
    </subcellularLocation>
</comment>
<evidence type="ECO:0000256" key="6">
    <source>
        <dbReference type="ARBA" id="ARBA00023237"/>
    </source>
</evidence>
<evidence type="ECO:0000256" key="8">
    <source>
        <dbReference type="SAM" id="SignalP"/>
    </source>
</evidence>
<dbReference type="SUPFAM" id="SSF49464">
    <property type="entry name" value="Carboxypeptidase regulatory domain-like"/>
    <property type="match status" value="1"/>
</dbReference>
<protein>
    <submittedName>
        <fullName evidence="10">TonB-dependent receptor</fullName>
    </submittedName>
</protein>
<dbReference type="Proteomes" id="UP000384372">
    <property type="component" value="Unassembled WGS sequence"/>
</dbReference>
<dbReference type="InterPro" id="IPR012910">
    <property type="entry name" value="Plug_dom"/>
</dbReference>
<dbReference type="InterPro" id="IPR023996">
    <property type="entry name" value="TonB-dep_OMP_SusC/RagA"/>
</dbReference>
<evidence type="ECO:0000313" key="10">
    <source>
        <dbReference type="EMBL" id="MQP10593.1"/>
    </source>
</evidence>
<evidence type="ECO:0000256" key="5">
    <source>
        <dbReference type="ARBA" id="ARBA00023136"/>
    </source>
</evidence>
<dbReference type="InterPro" id="IPR037066">
    <property type="entry name" value="Plug_dom_sf"/>
</dbReference>
<gene>
    <name evidence="10" type="ORF">F7D20_01140</name>
</gene>
<evidence type="ECO:0000313" key="11">
    <source>
        <dbReference type="Proteomes" id="UP000384372"/>
    </source>
</evidence>
<comment type="caution">
    <text evidence="10">The sequence shown here is derived from an EMBL/GenBank/DDBJ whole genome shotgun (WGS) entry which is preliminary data.</text>
</comment>
<keyword evidence="4 7" id="KW-0812">Transmembrane</keyword>
<organism evidence="10 11">
    <name type="scientific">Segatella copri</name>
    <dbReference type="NCBI Taxonomy" id="165179"/>
    <lineage>
        <taxon>Bacteria</taxon>
        <taxon>Pseudomonadati</taxon>
        <taxon>Bacteroidota</taxon>
        <taxon>Bacteroidia</taxon>
        <taxon>Bacteroidales</taxon>
        <taxon>Prevotellaceae</taxon>
        <taxon>Segatella</taxon>
    </lineage>
</organism>
<dbReference type="InterPro" id="IPR023997">
    <property type="entry name" value="TonB-dep_OMP_SusC/RagA_CS"/>
</dbReference>
<dbReference type="InterPro" id="IPR008969">
    <property type="entry name" value="CarboxyPept-like_regulatory"/>
</dbReference>
<evidence type="ECO:0000256" key="4">
    <source>
        <dbReference type="ARBA" id="ARBA00022692"/>
    </source>
</evidence>
<dbReference type="InterPro" id="IPR039426">
    <property type="entry name" value="TonB-dep_rcpt-like"/>
</dbReference>
<proteinExistence type="inferred from homology"/>
<dbReference type="Pfam" id="PF13715">
    <property type="entry name" value="CarbopepD_reg_2"/>
    <property type="match status" value="1"/>
</dbReference>
<keyword evidence="6 7" id="KW-0998">Cell outer membrane</keyword>